<organism evidence="2 3">
    <name type="scientific">Actinacidiphila bryophytorum</name>
    <dbReference type="NCBI Taxonomy" id="1436133"/>
    <lineage>
        <taxon>Bacteria</taxon>
        <taxon>Bacillati</taxon>
        <taxon>Actinomycetota</taxon>
        <taxon>Actinomycetes</taxon>
        <taxon>Kitasatosporales</taxon>
        <taxon>Streptomycetaceae</taxon>
        <taxon>Actinacidiphila</taxon>
    </lineage>
</organism>
<accession>A0A9W4H210</accession>
<proteinExistence type="predicted"/>
<name>A0A9W4H210_9ACTN</name>
<feature type="compositionally biased region" description="Basic residues" evidence="1">
    <location>
        <begin position="1"/>
        <end position="16"/>
    </location>
</feature>
<comment type="caution">
    <text evidence="2">The sequence shown here is derived from an EMBL/GenBank/DDBJ whole genome shotgun (WGS) entry which is preliminary data.</text>
</comment>
<sequence length="89" mass="9796">MVDVRRHHRRAQRRTPGRLPALAGGHGNHRRPVLRGAGGQLRRRRGPAGAHRTARPRMTPAAPHASAPVSYLTNVRQVELATPLARLTL</sequence>
<keyword evidence="3" id="KW-1185">Reference proteome</keyword>
<feature type="region of interest" description="Disordered" evidence="1">
    <location>
        <begin position="1"/>
        <end position="66"/>
    </location>
</feature>
<dbReference type="EMBL" id="CAJVAX010000017">
    <property type="protein sequence ID" value="CAG7643804.1"/>
    <property type="molecule type" value="Genomic_DNA"/>
</dbReference>
<evidence type="ECO:0000313" key="3">
    <source>
        <dbReference type="Proteomes" id="UP001153328"/>
    </source>
</evidence>
<gene>
    <name evidence="2" type="ORF">SBRY_30900</name>
</gene>
<dbReference type="AlphaFoldDB" id="A0A9W4H210"/>
<evidence type="ECO:0000313" key="2">
    <source>
        <dbReference type="EMBL" id="CAG7643804.1"/>
    </source>
</evidence>
<evidence type="ECO:0000256" key="1">
    <source>
        <dbReference type="SAM" id="MobiDB-lite"/>
    </source>
</evidence>
<reference evidence="2" key="1">
    <citation type="submission" date="2021-06" db="EMBL/GenBank/DDBJ databases">
        <authorList>
            <person name="Arsene-Ploetze F."/>
        </authorList>
    </citation>
    <scope>NUCLEOTIDE SEQUENCE</scope>
    <source>
        <strain evidence="2">SBRY1</strain>
    </source>
</reference>
<protein>
    <submittedName>
        <fullName evidence="2">Uncharacterized protein</fullName>
    </submittedName>
</protein>
<dbReference type="Proteomes" id="UP001153328">
    <property type="component" value="Unassembled WGS sequence"/>
</dbReference>